<dbReference type="SUPFAM" id="SSF52540">
    <property type="entry name" value="P-loop containing nucleoside triphosphate hydrolases"/>
    <property type="match status" value="1"/>
</dbReference>
<accession>A0ABV6HTE3</accession>
<organism evidence="10 11">
    <name type="scientific">Gallibacterium melopsittaci</name>
    <dbReference type="NCBI Taxonomy" id="516063"/>
    <lineage>
        <taxon>Bacteria</taxon>
        <taxon>Pseudomonadati</taxon>
        <taxon>Pseudomonadota</taxon>
        <taxon>Gammaproteobacteria</taxon>
        <taxon>Pasteurellales</taxon>
        <taxon>Pasteurellaceae</taxon>
        <taxon>Gallibacterium</taxon>
    </lineage>
</organism>
<keyword evidence="6" id="KW-0342">GTP-binding</keyword>
<dbReference type="InterPro" id="IPR009000">
    <property type="entry name" value="Transl_B-barrel_sf"/>
</dbReference>
<comment type="caution">
    <text evidence="10">The sequence shown here is derived from an EMBL/GenBank/DDBJ whole genome shotgun (WGS) entry which is preliminary data.</text>
</comment>
<dbReference type="Gene3D" id="2.40.30.10">
    <property type="entry name" value="Translation factors"/>
    <property type="match status" value="1"/>
</dbReference>
<keyword evidence="4" id="KW-0547">Nucleotide-binding</keyword>
<dbReference type="NCBIfam" id="TIGR00475">
    <property type="entry name" value="selB"/>
    <property type="match status" value="1"/>
</dbReference>
<dbReference type="Pfam" id="PF03144">
    <property type="entry name" value="GTP_EFTU_D2"/>
    <property type="match status" value="1"/>
</dbReference>
<evidence type="ECO:0000256" key="8">
    <source>
        <dbReference type="ARBA" id="ARBA00031615"/>
    </source>
</evidence>
<dbReference type="SUPFAM" id="SSF50447">
    <property type="entry name" value="Translation proteins"/>
    <property type="match status" value="1"/>
</dbReference>
<dbReference type="PANTHER" id="PTHR43721">
    <property type="entry name" value="ELONGATION FACTOR TU-RELATED"/>
    <property type="match status" value="1"/>
</dbReference>
<evidence type="ECO:0000256" key="6">
    <source>
        <dbReference type="ARBA" id="ARBA00023134"/>
    </source>
</evidence>
<keyword evidence="3" id="KW-0963">Cytoplasm</keyword>
<dbReference type="EMBL" id="JBHLWA010000004">
    <property type="protein sequence ID" value="MFC0322144.1"/>
    <property type="molecule type" value="Genomic_DNA"/>
</dbReference>
<dbReference type="InterPro" id="IPR015190">
    <property type="entry name" value="Elong_fac_SelB-wing-hlx_typ-2"/>
</dbReference>
<dbReference type="Pfam" id="PF09106">
    <property type="entry name" value="WHD_2nd_SelB"/>
    <property type="match status" value="1"/>
</dbReference>
<evidence type="ECO:0000256" key="7">
    <source>
        <dbReference type="ARBA" id="ARBA00025526"/>
    </source>
</evidence>
<dbReference type="SUPFAM" id="SSF46785">
    <property type="entry name" value="Winged helix' DNA-binding domain"/>
    <property type="match status" value="2"/>
</dbReference>
<dbReference type="Gene3D" id="3.40.50.300">
    <property type="entry name" value="P-loop containing nucleotide triphosphate hydrolases"/>
    <property type="match status" value="1"/>
</dbReference>
<evidence type="ECO:0000256" key="4">
    <source>
        <dbReference type="ARBA" id="ARBA00022741"/>
    </source>
</evidence>
<dbReference type="InterPro" id="IPR015191">
    <property type="entry name" value="SelB_WHD4"/>
</dbReference>
<comment type="function">
    <text evidence="7">Translation factor necessary for the incorporation of selenocysteine into proteins. It probably replaces EF-Tu for the insertion of selenocysteine directed by the UGA codon. SelB binds GTP and GDP.</text>
</comment>
<dbReference type="NCBIfam" id="TIGR00231">
    <property type="entry name" value="small_GTP"/>
    <property type="match status" value="1"/>
</dbReference>
<dbReference type="Pfam" id="PF21214">
    <property type="entry name" value="WHD_2nd_SelB_bact"/>
    <property type="match status" value="1"/>
</dbReference>
<dbReference type="InterPro" id="IPR009001">
    <property type="entry name" value="Transl_elong_EF1A/Init_IF2_C"/>
</dbReference>
<keyword evidence="11" id="KW-1185">Reference proteome</keyword>
<dbReference type="InterPro" id="IPR005225">
    <property type="entry name" value="Small_GTP-bd"/>
</dbReference>
<dbReference type="InterPro" id="IPR004161">
    <property type="entry name" value="EFTu-like_2"/>
</dbReference>
<dbReference type="CDD" id="cd04171">
    <property type="entry name" value="SelB"/>
    <property type="match status" value="1"/>
</dbReference>
<reference evidence="10 11" key="1">
    <citation type="submission" date="2024-09" db="EMBL/GenBank/DDBJ databases">
        <authorList>
            <person name="Sun Q."/>
            <person name="Mori K."/>
        </authorList>
    </citation>
    <scope>NUCLEOTIDE SEQUENCE [LARGE SCALE GENOMIC DNA]</scope>
    <source>
        <strain evidence="10 11">CCM 7538</strain>
    </source>
</reference>
<dbReference type="CDD" id="cd03696">
    <property type="entry name" value="SelB_II"/>
    <property type="match status" value="1"/>
</dbReference>
<evidence type="ECO:0000256" key="5">
    <source>
        <dbReference type="ARBA" id="ARBA00022917"/>
    </source>
</evidence>
<evidence type="ECO:0000259" key="9">
    <source>
        <dbReference type="PROSITE" id="PS51722"/>
    </source>
</evidence>
<dbReference type="RefSeq" id="WP_382372611.1">
    <property type="nucleotide sequence ID" value="NZ_JBHLWA010000004.1"/>
</dbReference>
<keyword evidence="5" id="KW-0648">Protein biosynthesis</keyword>
<evidence type="ECO:0000313" key="10">
    <source>
        <dbReference type="EMBL" id="MFC0322144.1"/>
    </source>
</evidence>
<dbReference type="InterPro" id="IPR004535">
    <property type="entry name" value="Transl_elong_SelB"/>
</dbReference>
<evidence type="ECO:0000256" key="2">
    <source>
        <dbReference type="ARBA" id="ARBA00015953"/>
    </source>
</evidence>
<dbReference type="InterPro" id="IPR036390">
    <property type="entry name" value="WH_DNA-bd_sf"/>
</dbReference>
<dbReference type="Pfam" id="PF00009">
    <property type="entry name" value="GTP_EFTU"/>
    <property type="match status" value="1"/>
</dbReference>
<dbReference type="InterPro" id="IPR057335">
    <property type="entry name" value="Beta-barrel_SelB"/>
</dbReference>
<keyword evidence="10" id="KW-0251">Elongation factor</keyword>
<dbReference type="Pfam" id="PF09107">
    <property type="entry name" value="WHD_3rd_SelB"/>
    <property type="match status" value="1"/>
</dbReference>
<dbReference type="PANTHER" id="PTHR43721:SF22">
    <property type="entry name" value="ELONGATION FACTOR TU, MITOCHONDRIAL"/>
    <property type="match status" value="1"/>
</dbReference>
<sequence length="614" mass="70047">MIIVTAGHVDHGKTTLLQALTGTNADRLPEEKKRGMTIDLGYAYLPIEDKVLGFIDVPGHEKFLSNMLAGLGGVDYAMLMVAADEGIKPQTIEHLNILKLLQFKQIILVITKADRVESFQLSQLLQQIEQQYPFLLQTPYFITSATTGEGIDKLRHYLSQLTNVATQDKPFRYAIDRVFNVKGSGLVVTGTVFSGKVKVGDEVYLSATQQTVRIKGIHAQNQPAEQGIAGQRVALNLATELDKEAITRGDWLSGLTTCYATDRITVTLQTAQPINDNQAVHIYHAARHTIGKLSVLVRLPETILAEVTLEQPLFMAVEDKLILRNGDDQQTLAGAKVLEINSPKRYKRTPERFAYLQKLLMSSNAGQRIGHYLQQQALPVAQIQWIEQLTAEQLAQLQQQEKLQSYREWIYSSNYQQYQQKLMLSALATFHQQHQDQLGVSKARLWRMSVLTQPMPLMFHFIEQLIAAKQLRQTNGWLHLPEHQITFSAAEEVLWKAVAAEFAKTNQPIWVRDMATTLAIDEDEMRRFMYKAGKMGLLMPIVKDRFFRQEDIQQFAAWLKQYLLQHGEISVNEVRDHFQFGRKLTVQLIEYFDRSGFLRRKGNVHLLRDQDSFM</sequence>
<dbReference type="GO" id="GO:0003746">
    <property type="term" value="F:translation elongation factor activity"/>
    <property type="evidence" value="ECO:0007669"/>
    <property type="project" value="UniProtKB-KW"/>
</dbReference>
<evidence type="ECO:0000313" key="11">
    <source>
        <dbReference type="Proteomes" id="UP001589769"/>
    </source>
</evidence>
<dbReference type="InterPro" id="IPR031157">
    <property type="entry name" value="G_TR_CS"/>
</dbReference>
<evidence type="ECO:0000256" key="3">
    <source>
        <dbReference type="ARBA" id="ARBA00022490"/>
    </source>
</evidence>
<protein>
    <recommendedName>
        <fullName evidence="2">Selenocysteine-specific elongation factor</fullName>
    </recommendedName>
    <alternativeName>
        <fullName evidence="8">SelB translation factor</fullName>
    </alternativeName>
</protein>
<dbReference type="Proteomes" id="UP001589769">
    <property type="component" value="Unassembled WGS sequence"/>
</dbReference>
<feature type="domain" description="Tr-type G" evidence="9">
    <location>
        <begin position="1"/>
        <end position="166"/>
    </location>
</feature>
<dbReference type="InterPro" id="IPR027417">
    <property type="entry name" value="P-loop_NTPase"/>
</dbReference>
<gene>
    <name evidence="10" type="primary">selB</name>
    <name evidence="10" type="ORF">ACFFHT_00955</name>
</gene>
<dbReference type="InterPro" id="IPR000795">
    <property type="entry name" value="T_Tr_GTP-bd_dom"/>
</dbReference>
<comment type="subcellular location">
    <subcellularLocation>
        <location evidence="1">Cytoplasm</location>
    </subcellularLocation>
</comment>
<dbReference type="InterPro" id="IPR048931">
    <property type="entry name" value="WHD_2nd_SelB_bact"/>
</dbReference>
<evidence type="ECO:0000256" key="1">
    <source>
        <dbReference type="ARBA" id="ARBA00004496"/>
    </source>
</evidence>
<proteinExistence type="predicted"/>
<dbReference type="Pfam" id="PF25461">
    <property type="entry name" value="Beta-barrel_SelB"/>
    <property type="match status" value="1"/>
</dbReference>
<dbReference type="InterPro" id="IPR050055">
    <property type="entry name" value="EF-Tu_GTPase"/>
</dbReference>
<dbReference type="InterPro" id="IPR036388">
    <property type="entry name" value="WH-like_DNA-bd_sf"/>
</dbReference>
<dbReference type="Gene3D" id="1.10.10.10">
    <property type="entry name" value="Winged helix-like DNA-binding domain superfamily/Winged helix DNA-binding domain"/>
    <property type="match status" value="2"/>
</dbReference>
<dbReference type="PROSITE" id="PS51722">
    <property type="entry name" value="G_TR_2"/>
    <property type="match status" value="1"/>
</dbReference>
<dbReference type="SUPFAM" id="SSF50465">
    <property type="entry name" value="EF-Tu/eEF-1alpha/eIF2-gamma C-terminal domain"/>
    <property type="match status" value="1"/>
</dbReference>
<name>A0ABV6HTE3_9PAST</name>
<dbReference type="PROSITE" id="PS00301">
    <property type="entry name" value="G_TR_1"/>
    <property type="match status" value="1"/>
</dbReference>